<organism evidence="1 2">
    <name type="scientific">Lysobacter brunescens</name>
    <dbReference type="NCBI Taxonomy" id="262323"/>
    <lineage>
        <taxon>Bacteria</taxon>
        <taxon>Pseudomonadati</taxon>
        <taxon>Pseudomonadota</taxon>
        <taxon>Gammaproteobacteria</taxon>
        <taxon>Lysobacterales</taxon>
        <taxon>Lysobacteraceae</taxon>
        <taxon>Lysobacter</taxon>
    </lineage>
</organism>
<keyword evidence="2" id="KW-1185">Reference proteome</keyword>
<evidence type="ECO:0000313" key="2">
    <source>
        <dbReference type="Proteomes" id="UP001597110"/>
    </source>
</evidence>
<gene>
    <name evidence="1" type="ORF">ACFQ0E_08250</name>
</gene>
<evidence type="ECO:0000313" key="1">
    <source>
        <dbReference type="EMBL" id="MFD0725588.1"/>
    </source>
</evidence>
<protein>
    <recommendedName>
        <fullName evidence="3">DUF4194 domain-containing protein</fullName>
    </recommendedName>
</protein>
<sequence length="265" mass="29501">MTSSDPVASLIARLLAERWLPRDDHAVRQMLVDAGPRAELDRRLAESGLRLLEHPYAAHVALGIAKAQETDVFGGGRAWAASNLQLDRDALALLVVIWAQLILPKRQRQLDRQESDRAQDQSQMFAELKPVPVGAEIVEPLSERTLIADFGDKLGGKTRISFNLGILARHGFILRRRERVHEGPLLDLAFDYERIAGRIMGGALAFVVERARESVMHARDVEDVYVTDEVAHHEVVSDDALPDDVMQDDVVQDDVVTDDANGEDH</sequence>
<name>A0ABW2YFC5_9GAMM</name>
<dbReference type="Proteomes" id="UP001597110">
    <property type="component" value="Unassembled WGS sequence"/>
</dbReference>
<proteinExistence type="predicted"/>
<evidence type="ECO:0008006" key="3">
    <source>
        <dbReference type="Google" id="ProtNLM"/>
    </source>
</evidence>
<comment type="caution">
    <text evidence="1">The sequence shown here is derived from an EMBL/GenBank/DDBJ whole genome shotgun (WGS) entry which is preliminary data.</text>
</comment>
<accession>A0ABW2YFC5</accession>
<reference evidence="2" key="1">
    <citation type="journal article" date="2019" name="Int. J. Syst. Evol. Microbiol.">
        <title>The Global Catalogue of Microorganisms (GCM) 10K type strain sequencing project: providing services to taxonomists for standard genome sequencing and annotation.</title>
        <authorList>
            <consortium name="The Broad Institute Genomics Platform"/>
            <consortium name="The Broad Institute Genome Sequencing Center for Infectious Disease"/>
            <person name="Wu L."/>
            <person name="Ma J."/>
        </authorList>
    </citation>
    <scope>NUCLEOTIDE SEQUENCE [LARGE SCALE GENOMIC DNA]</scope>
    <source>
        <strain evidence="2">CCUG 55585</strain>
    </source>
</reference>
<dbReference type="RefSeq" id="WP_386823180.1">
    <property type="nucleotide sequence ID" value="NZ_JBHTIF010000001.1"/>
</dbReference>
<dbReference type="EMBL" id="JBHTIF010000001">
    <property type="protein sequence ID" value="MFD0725588.1"/>
    <property type="molecule type" value="Genomic_DNA"/>
</dbReference>